<sequence>MIDLYTWTTPNGEKPIIMLEEVGLPYTLHLVDIGAGAQKQPDFLAINPNGRIPAILDAGQRVFESGAILVHLAEKTGKLLPASGADRAETFAWTFFQTGGTGPMIGQWHHFKSAAPEKIPYAIDRYRDESRRLLGVLDKHLTGRDFLAGTYSIADVINFSWAKAGLDELGAAGDFPALAAWVARIGARPQVIAALEKLAAAKKALG</sequence>
<dbReference type="CDD" id="cd03048">
    <property type="entry name" value="GST_N_Ure2p_like"/>
    <property type="match status" value="1"/>
</dbReference>
<dbReference type="RefSeq" id="WP_188849511.1">
    <property type="nucleotide sequence ID" value="NZ_BMJJ01000002.1"/>
</dbReference>
<evidence type="ECO:0000313" key="5">
    <source>
        <dbReference type="Proteomes" id="UP000613160"/>
    </source>
</evidence>
<dbReference type="InterPro" id="IPR040079">
    <property type="entry name" value="Glutathione_S-Trfase"/>
</dbReference>
<dbReference type="Proteomes" id="UP000613160">
    <property type="component" value="Unassembled WGS sequence"/>
</dbReference>
<dbReference type="SFLD" id="SFLDG01151">
    <property type="entry name" value="Main.2:_Nu-like"/>
    <property type="match status" value="1"/>
</dbReference>
<comment type="similarity">
    <text evidence="1">Belongs to the GST superfamily.</text>
</comment>
<protein>
    <submittedName>
        <fullName evidence="4">Thiol:disulfide oxidoreductase</fullName>
    </submittedName>
</protein>
<dbReference type="InterPro" id="IPR004046">
    <property type="entry name" value="GST_C"/>
</dbReference>
<dbReference type="Pfam" id="PF00043">
    <property type="entry name" value="GST_C"/>
    <property type="match status" value="1"/>
</dbReference>
<comment type="caution">
    <text evidence="4">The sequence shown here is derived from an EMBL/GenBank/DDBJ whole genome shotgun (WGS) entry which is preliminary data.</text>
</comment>
<dbReference type="EMBL" id="BMJJ01000002">
    <property type="protein sequence ID" value="GGD09420.1"/>
    <property type="molecule type" value="Genomic_DNA"/>
</dbReference>
<dbReference type="Pfam" id="PF02798">
    <property type="entry name" value="GST_N"/>
    <property type="match status" value="1"/>
</dbReference>
<keyword evidence="5" id="KW-1185">Reference proteome</keyword>
<organism evidence="4 5">
    <name type="scientific">Aureimonas glaciei</name>
    <dbReference type="NCBI Taxonomy" id="1776957"/>
    <lineage>
        <taxon>Bacteria</taxon>
        <taxon>Pseudomonadati</taxon>
        <taxon>Pseudomonadota</taxon>
        <taxon>Alphaproteobacteria</taxon>
        <taxon>Hyphomicrobiales</taxon>
        <taxon>Aurantimonadaceae</taxon>
        <taxon>Aureimonas</taxon>
    </lineage>
</organism>
<dbReference type="AlphaFoldDB" id="A0A916XTK8"/>
<dbReference type="PROSITE" id="PS50404">
    <property type="entry name" value="GST_NTER"/>
    <property type="match status" value="1"/>
</dbReference>
<reference evidence="4" key="1">
    <citation type="journal article" date="2014" name="Int. J. Syst. Evol. Microbiol.">
        <title>Complete genome sequence of Corynebacterium casei LMG S-19264T (=DSM 44701T), isolated from a smear-ripened cheese.</title>
        <authorList>
            <consortium name="US DOE Joint Genome Institute (JGI-PGF)"/>
            <person name="Walter F."/>
            <person name="Albersmeier A."/>
            <person name="Kalinowski J."/>
            <person name="Ruckert C."/>
        </authorList>
    </citation>
    <scope>NUCLEOTIDE SEQUENCE</scope>
    <source>
        <strain evidence="4">CGMCC 1.15493</strain>
    </source>
</reference>
<dbReference type="InterPro" id="IPR004045">
    <property type="entry name" value="Glutathione_S-Trfase_N"/>
</dbReference>
<feature type="domain" description="GST C-terminal" evidence="3">
    <location>
        <begin position="83"/>
        <end position="205"/>
    </location>
</feature>
<evidence type="ECO:0000259" key="2">
    <source>
        <dbReference type="PROSITE" id="PS50404"/>
    </source>
</evidence>
<dbReference type="PANTHER" id="PTHR44051">
    <property type="entry name" value="GLUTATHIONE S-TRANSFERASE-RELATED"/>
    <property type="match status" value="1"/>
</dbReference>
<dbReference type="Gene3D" id="1.20.1050.10">
    <property type="match status" value="1"/>
</dbReference>
<evidence type="ECO:0000313" key="4">
    <source>
        <dbReference type="EMBL" id="GGD09420.1"/>
    </source>
</evidence>
<evidence type="ECO:0000259" key="3">
    <source>
        <dbReference type="PROSITE" id="PS50405"/>
    </source>
</evidence>
<dbReference type="InterPro" id="IPR010987">
    <property type="entry name" value="Glutathione-S-Trfase_C-like"/>
</dbReference>
<proteinExistence type="inferred from homology"/>
<dbReference type="SFLD" id="SFLDG00358">
    <property type="entry name" value="Main_(cytGST)"/>
    <property type="match status" value="1"/>
</dbReference>
<dbReference type="SUPFAM" id="SSF52833">
    <property type="entry name" value="Thioredoxin-like"/>
    <property type="match status" value="1"/>
</dbReference>
<dbReference type="InterPro" id="IPR036249">
    <property type="entry name" value="Thioredoxin-like_sf"/>
</dbReference>
<name>A0A916XTK8_9HYPH</name>
<dbReference type="InterPro" id="IPR036282">
    <property type="entry name" value="Glutathione-S-Trfase_C_sf"/>
</dbReference>
<dbReference type="SUPFAM" id="SSF47616">
    <property type="entry name" value="GST C-terminal domain-like"/>
    <property type="match status" value="1"/>
</dbReference>
<evidence type="ECO:0000256" key="1">
    <source>
        <dbReference type="RuleBase" id="RU003494"/>
    </source>
</evidence>
<dbReference type="Gene3D" id="3.40.30.10">
    <property type="entry name" value="Glutaredoxin"/>
    <property type="match status" value="1"/>
</dbReference>
<dbReference type="PANTHER" id="PTHR44051:SF8">
    <property type="entry name" value="GLUTATHIONE S-TRANSFERASE GSTA"/>
    <property type="match status" value="1"/>
</dbReference>
<reference evidence="4" key="2">
    <citation type="submission" date="2020-09" db="EMBL/GenBank/DDBJ databases">
        <authorList>
            <person name="Sun Q."/>
            <person name="Zhou Y."/>
        </authorList>
    </citation>
    <scope>NUCLEOTIDE SEQUENCE</scope>
    <source>
        <strain evidence="4">CGMCC 1.15493</strain>
    </source>
</reference>
<dbReference type="PROSITE" id="PS50405">
    <property type="entry name" value="GST_CTER"/>
    <property type="match status" value="1"/>
</dbReference>
<gene>
    <name evidence="4" type="ORF">GCM10011335_10380</name>
</gene>
<feature type="domain" description="GST N-terminal" evidence="2">
    <location>
        <begin position="1"/>
        <end position="80"/>
    </location>
</feature>
<accession>A0A916XTK8</accession>
<dbReference type="SFLD" id="SFLDS00019">
    <property type="entry name" value="Glutathione_Transferase_(cytos"/>
    <property type="match status" value="1"/>
</dbReference>